<reference evidence="1" key="2">
    <citation type="submission" date="2020-01" db="EMBL/GenBank/DDBJ databases">
        <title>Complete genome investigation of Xanthomonas oryzae strains.</title>
        <authorList>
            <person name="Kaur A."/>
            <person name="Bansal K."/>
            <person name="Patil P.B."/>
        </authorList>
    </citation>
    <scope>NUCLEOTIDE SEQUENCE</scope>
    <source>
        <strain evidence="1">IXO792</strain>
    </source>
</reference>
<protein>
    <submittedName>
        <fullName evidence="1">Uncharacterized protein</fullName>
    </submittedName>
</protein>
<dbReference type="RefSeq" id="WP_075239558.1">
    <property type="nucleotide sequence ID" value="NZ_CP019226.1"/>
</dbReference>
<proteinExistence type="predicted"/>
<evidence type="ECO:0000313" key="1">
    <source>
        <dbReference type="EMBL" id="UXW00991.1"/>
    </source>
</evidence>
<dbReference type="Proteomes" id="UP000187097">
    <property type="component" value="Chromosome"/>
</dbReference>
<gene>
    <name evidence="1" type="ORF">IXO792_07645</name>
</gene>
<name>A0AAJ5MBB0_XANOO</name>
<dbReference type="EMBL" id="CP047493">
    <property type="protein sequence ID" value="UXW00991.1"/>
    <property type="molecule type" value="Genomic_DNA"/>
</dbReference>
<accession>A0AAJ5MBB0</accession>
<reference evidence="1" key="1">
    <citation type="submission" date="2015-01" db="EMBL/GenBank/DDBJ databases">
        <authorList>
            <person name="Midha S."/>
            <person name="Anil M.G."/>
            <person name="Mishra D."/>
            <person name="Brahma K."/>
            <person name="Laha G.S."/>
            <person name="Sundaram R.M."/>
            <person name="Sonti R.V."/>
            <person name="Patil P.B."/>
        </authorList>
    </citation>
    <scope>NUCLEOTIDE SEQUENCE</scope>
    <source>
        <strain evidence="1">IXO792</strain>
    </source>
</reference>
<organism evidence="1 2">
    <name type="scientific">Xanthomonas oryzae pv. oryzae</name>
    <dbReference type="NCBI Taxonomy" id="64187"/>
    <lineage>
        <taxon>Bacteria</taxon>
        <taxon>Pseudomonadati</taxon>
        <taxon>Pseudomonadota</taxon>
        <taxon>Gammaproteobacteria</taxon>
        <taxon>Lysobacterales</taxon>
        <taxon>Lysobacteraceae</taxon>
        <taxon>Xanthomonas</taxon>
    </lineage>
</organism>
<evidence type="ECO:0000313" key="2">
    <source>
        <dbReference type="Proteomes" id="UP000187097"/>
    </source>
</evidence>
<dbReference type="AlphaFoldDB" id="A0AAJ5MBB0"/>
<sequence>MTRFEALTLLIALLAVVPSVVALIRQSARRKRMDQLQDEQFRQNRATAALHEKELEQRQSSDSARVKLDLYHDGKHYRFRVTNVGSAQARNVPVKIIPGKEERDPIAGPDYDSKFPARFLDPGSSISVFAAIFLEDRTVGYDAVVTWEQPDGEKFKDRTYVTV</sequence>